<sequence length="70" mass="7279">MRPLASTSPRPTTNLRTSAGQGQKRTLGPRLLPPPGPPLSVSAKLFLWLPAIAVSHSVTTISSGESSSLC</sequence>
<dbReference type="AlphaFoldDB" id="A0A165ZKH4"/>
<name>A0A165ZKH4_9AGAM</name>
<evidence type="ECO:0000313" key="2">
    <source>
        <dbReference type="EMBL" id="KZP10685.1"/>
    </source>
</evidence>
<protein>
    <submittedName>
        <fullName evidence="2">Uncharacterized protein</fullName>
    </submittedName>
</protein>
<dbReference type="Proteomes" id="UP000076532">
    <property type="component" value="Unassembled WGS sequence"/>
</dbReference>
<keyword evidence="3" id="KW-1185">Reference proteome</keyword>
<evidence type="ECO:0000256" key="1">
    <source>
        <dbReference type="SAM" id="MobiDB-lite"/>
    </source>
</evidence>
<feature type="region of interest" description="Disordered" evidence="1">
    <location>
        <begin position="1"/>
        <end position="35"/>
    </location>
</feature>
<organism evidence="2 3">
    <name type="scientific">Athelia psychrophila</name>
    <dbReference type="NCBI Taxonomy" id="1759441"/>
    <lineage>
        <taxon>Eukaryota</taxon>
        <taxon>Fungi</taxon>
        <taxon>Dikarya</taxon>
        <taxon>Basidiomycota</taxon>
        <taxon>Agaricomycotina</taxon>
        <taxon>Agaricomycetes</taxon>
        <taxon>Agaricomycetidae</taxon>
        <taxon>Atheliales</taxon>
        <taxon>Atheliaceae</taxon>
        <taxon>Athelia</taxon>
    </lineage>
</organism>
<gene>
    <name evidence="2" type="ORF">FIBSPDRAFT_1051181</name>
</gene>
<dbReference type="EMBL" id="KV417675">
    <property type="protein sequence ID" value="KZP10685.1"/>
    <property type="molecule type" value="Genomic_DNA"/>
</dbReference>
<accession>A0A165ZKH4</accession>
<evidence type="ECO:0000313" key="3">
    <source>
        <dbReference type="Proteomes" id="UP000076532"/>
    </source>
</evidence>
<reference evidence="2 3" key="1">
    <citation type="journal article" date="2016" name="Mol. Biol. Evol.">
        <title>Comparative Genomics of Early-Diverging Mushroom-Forming Fungi Provides Insights into the Origins of Lignocellulose Decay Capabilities.</title>
        <authorList>
            <person name="Nagy L.G."/>
            <person name="Riley R."/>
            <person name="Tritt A."/>
            <person name="Adam C."/>
            <person name="Daum C."/>
            <person name="Floudas D."/>
            <person name="Sun H."/>
            <person name="Yadav J.S."/>
            <person name="Pangilinan J."/>
            <person name="Larsson K.H."/>
            <person name="Matsuura K."/>
            <person name="Barry K."/>
            <person name="Labutti K."/>
            <person name="Kuo R."/>
            <person name="Ohm R.A."/>
            <person name="Bhattacharya S.S."/>
            <person name="Shirouzu T."/>
            <person name="Yoshinaga Y."/>
            <person name="Martin F.M."/>
            <person name="Grigoriev I.V."/>
            <person name="Hibbett D.S."/>
        </authorList>
    </citation>
    <scope>NUCLEOTIDE SEQUENCE [LARGE SCALE GENOMIC DNA]</scope>
    <source>
        <strain evidence="2 3">CBS 109695</strain>
    </source>
</reference>
<feature type="compositionally biased region" description="Polar residues" evidence="1">
    <location>
        <begin position="1"/>
        <end position="24"/>
    </location>
</feature>
<proteinExistence type="predicted"/>